<reference evidence="6 7" key="1">
    <citation type="submission" date="2019-07" db="EMBL/GenBank/DDBJ databases">
        <title>Aquicoccus porphyridii gen. nov., sp. nov., isolated from a small marine red alga, Porphyridium marinum.</title>
        <authorList>
            <person name="Liu L."/>
        </authorList>
    </citation>
    <scope>NUCLEOTIDE SEQUENCE [LARGE SCALE GENOMIC DNA]</scope>
    <source>
        <strain evidence="6 7">L1 8-17</strain>
    </source>
</reference>
<dbReference type="SMART" id="SM00704">
    <property type="entry name" value="ZnF_CDGSH"/>
    <property type="match status" value="2"/>
</dbReference>
<evidence type="ECO:0000313" key="6">
    <source>
        <dbReference type="EMBL" id="KAA0916232.1"/>
    </source>
</evidence>
<evidence type="ECO:0000256" key="4">
    <source>
        <dbReference type="ARBA" id="ARBA00023014"/>
    </source>
</evidence>
<dbReference type="GO" id="GO:0046872">
    <property type="term" value="F:metal ion binding"/>
    <property type="evidence" value="ECO:0007669"/>
    <property type="project" value="UniProtKB-KW"/>
</dbReference>
<keyword evidence="2" id="KW-0479">Metal-binding</keyword>
<dbReference type="PANTHER" id="PTHR46491:SF3">
    <property type="entry name" value="CDGSH IRON-SULFUR DOMAIN-CONTAINING PROTEIN 3, MITOCHONDRIAL"/>
    <property type="match status" value="1"/>
</dbReference>
<dbReference type="Proteomes" id="UP000325291">
    <property type="component" value="Unassembled WGS sequence"/>
</dbReference>
<dbReference type="InterPro" id="IPR018967">
    <property type="entry name" value="FeS-contain_CDGSH-typ"/>
</dbReference>
<evidence type="ECO:0000259" key="5">
    <source>
        <dbReference type="SMART" id="SM00704"/>
    </source>
</evidence>
<keyword evidence="4" id="KW-0411">Iron-sulfur</keyword>
<evidence type="ECO:0000313" key="7">
    <source>
        <dbReference type="Proteomes" id="UP000325291"/>
    </source>
</evidence>
<dbReference type="PANTHER" id="PTHR46491">
    <property type="entry name" value="CDGSH IRON SULFUR DOMAIN PROTEIN HOMOLOG"/>
    <property type="match status" value="1"/>
</dbReference>
<organism evidence="6 7">
    <name type="scientific">Aquicoccus porphyridii</name>
    <dbReference type="NCBI Taxonomy" id="1852029"/>
    <lineage>
        <taxon>Bacteria</taxon>
        <taxon>Pseudomonadati</taxon>
        <taxon>Pseudomonadota</taxon>
        <taxon>Alphaproteobacteria</taxon>
        <taxon>Rhodobacterales</taxon>
        <taxon>Paracoccaceae</taxon>
        <taxon>Aquicoccus</taxon>
    </lineage>
</organism>
<dbReference type="InterPro" id="IPR052950">
    <property type="entry name" value="CISD"/>
</dbReference>
<dbReference type="GO" id="GO:0051537">
    <property type="term" value="F:2 iron, 2 sulfur cluster binding"/>
    <property type="evidence" value="ECO:0007669"/>
    <property type="project" value="UniProtKB-KW"/>
</dbReference>
<feature type="domain" description="Iron-binding zinc finger CDGSH type" evidence="5">
    <location>
        <begin position="48"/>
        <end position="80"/>
    </location>
</feature>
<dbReference type="AlphaFoldDB" id="A0A5A9ZGZ5"/>
<keyword evidence="1" id="KW-0001">2Fe-2S</keyword>
<sequence>MTDTPEIAQKAPFPVEVEEGRTYFWCACGKSSKQPFCDGSHKGSDFAPVKYTAEASRKLFFCGCKHSSKRPLCDGTHSKL</sequence>
<proteinExistence type="predicted"/>
<accession>A0A5A9ZGZ5</accession>
<keyword evidence="7" id="KW-1185">Reference proteome</keyword>
<comment type="caution">
    <text evidence="6">The sequence shown here is derived from an EMBL/GenBank/DDBJ whole genome shotgun (WGS) entry which is preliminary data.</text>
</comment>
<dbReference type="RefSeq" id="WP_111366306.1">
    <property type="nucleotide sequence ID" value="NZ_VINQ01000005.1"/>
</dbReference>
<dbReference type="Pfam" id="PF09360">
    <property type="entry name" value="zf-CDGSH"/>
    <property type="match status" value="1"/>
</dbReference>
<name>A0A5A9ZGZ5_9RHOB</name>
<dbReference type="EMBL" id="VINQ01000005">
    <property type="protein sequence ID" value="KAA0916232.1"/>
    <property type="molecule type" value="Genomic_DNA"/>
</dbReference>
<dbReference type="GO" id="GO:0005737">
    <property type="term" value="C:cytoplasm"/>
    <property type="evidence" value="ECO:0007669"/>
    <property type="project" value="UniProtKB-ARBA"/>
</dbReference>
<keyword evidence="3" id="KW-0408">Iron</keyword>
<feature type="domain" description="Iron-binding zinc finger CDGSH type" evidence="5">
    <location>
        <begin position="10"/>
        <end position="47"/>
    </location>
</feature>
<dbReference type="Gene3D" id="3.40.5.90">
    <property type="entry name" value="CDGSH iron-sulfur domain, mitoNEET-type"/>
    <property type="match status" value="2"/>
</dbReference>
<protein>
    <submittedName>
        <fullName evidence="6">CDGSH iron-sulfur domain-containing protein</fullName>
    </submittedName>
</protein>
<evidence type="ECO:0000256" key="2">
    <source>
        <dbReference type="ARBA" id="ARBA00022723"/>
    </source>
</evidence>
<evidence type="ECO:0000256" key="3">
    <source>
        <dbReference type="ARBA" id="ARBA00023004"/>
    </source>
</evidence>
<gene>
    <name evidence="6" type="ORF">FLO80_08915</name>
</gene>
<dbReference type="InterPro" id="IPR042216">
    <property type="entry name" value="MitoNEET_CISD"/>
</dbReference>
<evidence type="ECO:0000256" key="1">
    <source>
        <dbReference type="ARBA" id="ARBA00022714"/>
    </source>
</evidence>